<dbReference type="Proteomes" id="UP000054266">
    <property type="component" value="Unassembled WGS sequence"/>
</dbReference>
<sequence length="120" mass="13658">MLCQSQVQCVLADHQLAVALFGRALPSYSLTSLRRAQWKELEYSRAQRQMLVEEKMHGWAGKRSHAATTWVPKPCKKSQAEIRSLQQMRKGAAQARSHAILLGPQLREHPENVSRIRGQD</sequence>
<reference evidence="1 2" key="1">
    <citation type="submission" date="2015-01" db="EMBL/GenBank/DDBJ databases">
        <title>The Genome Sequence of Capronia semiimmersa CBS27337.</title>
        <authorList>
            <consortium name="The Broad Institute Genomics Platform"/>
            <person name="Cuomo C."/>
            <person name="de Hoog S."/>
            <person name="Gorbushina A."/>
            <person name="Stielow B."/>
            <person name="Teixiera M."/>
            <person name="Abouelleil A."/>
            <person name="Chapman S.B."/>
            <person name="Priest M."/>
            <person name="Young S.K."/>
            <person name="Wortman J."/>
            <person name="Nusbaum C."/>
            <person name="Birren B."/>
        </authorList>
    </citation>
    <scope>NUCLEOTIDE SEQUENCE [LARGE SCALE GENOMIC DNA]</scope>
    <source>
        <strain evidence="1 2">CBS 27337</strain>
    </source>
</reference>
<name>A0A0D2F2T5_9EURO</name>
<evidence type="ECO:0000313" key="2">
    <source>
        <dbReference type="Proteomes" id="UP000054266"/>
    </source>
</evidence>
<keyword evidence="2" id="KW-1185">Reference proteome</keyword>
<protein>
    <submittedName>
        <fullName evidence="1">Uncharacterized protein</fullName>
    </submittedName>
</protein>
<gene>
    <name evidence="1" type="ORF">PV04_10446</name>
</gene>
<dbReference type="EMBL" id="KN846963">
    <property type="protein sequence ID" value="KIW62253.1"/>
    <property type="molecule type" value="Genomic_DNA"/>
</dbReference>
<evidence type="ECO:0000313" key="1">
    <source>
        <dbReference type="EMBL" id="KIW62253.1"/>
    </source>
</evidence>
<dbReference type="AlphaFoldDB" id="A0A0D2F2T5"/>
<proteinExistence type="predicted"/>
<organism evidence="1 2">
    <name type="scientific">Phialophora macrospora</name>
    <dbReference type="NCBI Taxonomy" id="1851006"/>
    <lineage>
        <taxon>Eukaryota</taxon>
        <taxon>Fungi</taxon>
        <taxon>Dikarya</taxon>
        <taxon>Ascomycota</taxon>
        <taxon>Pezizomycotina</taxon>
        <taxon>Eurotiomycetes</taxon>
        <taxon>Chaetothyriomycetidae</taxon>
        <taxon>Chaetothyriales</taxon>
        <taxon>Herpotrichiellaceae</taxon>
        <taxon>Phialophora</taxon>
    </lineage>
</organism>
<dbReference type="HOGENOM" id="CLU_2049408_0_0_1"/>
<accession>A0A0D2F2T5</accession>